<sequence>MKILLGFEVGTGKEVYFGDGQSVVTGMTQLSGKTTTLEALVERGKVTAVAFLTKRGESGFRNQREIPPYFKEQKRGTIIDWQYVEAILEATMGEKMKIERSFIIDCCNGMPKKKNKEAIPPARSLEDVYNNFKAAQKDATRGLDQSIYTNLAAYFEIILPQIKKYSFSNTLELREGFNVLNLIGMEEEMQQLVIESVLSYVYEKMRNVIIVIPEAHKFIPQGLKTPVKGTALRLIKEGAGIGNYMWIDTQETTSTDKALLKQCSNWIMGYQQEKNEVKNVRENLGLKKISSEDIMNLRLGHFMASLNRKIYHVYVLPSGIDPEVGRAVAMGKISVEDVKQTLMLEKGEYVAREQEARVEFKPRKIEAVEAGQNLDKLLIELNDANERALELEGKLHRLEVGRSDEKLELEMRIEDLQRDVDTLGVRTQALQDEVNELTVKAEGIVARNKQLEEELSQFTAFKILLASIISPQLEFPQVSDEELEKIRKDIAELKRPVATRRRASPEGDTGIAWIDIWLPKLGSAEAKILRFMAEKFPLKMTRSQIAIGIGLTAKGGHFSGSFNNLVKNRLIVKDGNNYSLAEGPP</sequence>
<dbReference type="AlphaFoldDB" id="A0A6M3MFW8"/>
<dbReference type="EMBL" id="MT143884">
    <property type="protein sequence ID" value="QJB04533.1"/>
    <property type="molecule type" value="Genomic_DNA"/>
</dbReference>
<proteinExistence type="predicted"/>
<accession>A0A6M3MFW8</accession>
<organism evidence="2">
    <name type="scientific">viral metagenome</name>
    <dbReference type="NCBI Taxonomy" id="1070528"/>
    <lineage>
        <taxon>unclassified sequences</taxon>
        <taxon>metagenomes</taxon>
        <taxon>organismal metagenomes</taxon>
    </lineage>
</organism>
<dbReference type="PANTHER" id="PTHR42957">
    <property type="entry name" value="HELICASE MJ1565-RELATED"/>
    <property type="match status" value="1"/>
</dbReference>
<feature type="coiled-coil region" evidence="1">
    <location>
        <begin position="367"/>
        <end position="454"/>
    </location>
</feature>
<protein>
    <submittedName>
        <fullName evidence="2">Uncharacterized protein</fullName>
    </submittedName>
</protein>
<dbReference type="SUPFAM" id="SSF52540">
    <property type="entry name" value="P-loop containing nucleoside triphosphate hydrolases"/>
    <property type="match status" value="1"/>
</dbReference>
<dbReference type="Gene3D" id="3.40.50.300">
    <property type="entry name" value="P-loop containing nucleotide triphosphate hydrolases"/>
    <property type="match status" value="1"/>
</dbReference>
<keyword evidence="1" id="KW-0175">Coiled coil</keyword>
<name>A0A6M3MFW8_9ZZZZ</name>
<evidence type="ECO:0000313" key="2">
    <source>
        <dbReference type="EMBL" id="QJB04533.1"/>
    </source>
</evidence>
<dbReference type="InterPro" id="IPR008571">
    <property type="entry name" value="HerA-like"/>
</dbReference>
<dbReference type="InterPro" id="IPR027417">
    <property type="entry name" value="P-loop_NTPase"/>
</dbReference>
<gene>
    <name evidence="2" type="ORF">MM171B00234_0034</name>
</gene>
<evidence type="ECO:0000256" key="1">
    <source>
        <dbReference type="SAM" id="Coils"/>
    </source>
</evidence>
<reference evidence="2" key="1">
    <citation type="submission" date="2020-03" db="EMBL/GenBank/DDBJ databases">
        <title>The deep terrestrial virosphere.</title>
        <authorList>
            <person name="Holmfeldt K."/>
            <person name="Nilsson E."/>
            <person name="Simone D."/>
            <person name="Lopez-Fernandez M."/>
            <person name="Wu X."/>
            <person name="de Brujin I."/>
            <person name="Lundin D."/>
            <person name="Andersson A."/>
            <person name="Bertilsson S."/>
            <person name="Dopson M."/>
        </authorList>
    </citation>
    <scope>NUCLEOTIDE SEQUENCE</scope>
    <source>
        <strain evidence="2">MM171B00234</strain>
    </source>
</reference>
<dbReference type="PANTHER" id="PTHR42957:SF1">
    <property type="entry name" value="HELICASE MJ1565-RELATED"/>
    <property type="match status" value="1"/>
</dbReference>